<evidence type="ECO:0000313" key="1">
    <source>
        <dbReference type="EMBL" id="RIJ46654.1"/>
    </source>
</evidence>
<name>A0A399SVA4_9BACT</name>
<sequence>MDKNLKQIKTKIYDRCSFEISDFKLEQESKEYDACRFNLNGSRIVSRNAKITPKKIGQFVTFWKRNGNGPIEPFNDRDEIDFFVVNIRTENEWGQFVFPKSVLIEKGIISTQKKEGKRAFRVYPSWDKTKSKQAEQTQKWQLNYFYEVGEMTDFEKVIQLYSKG</sequence>
<dbReference type="Pfam" id="PF08877">
    <property type="entry name" value="MepB-like"/>
    <property type="match status" value="1"/>
</dbReference>
<proteinExistence type="predicted"/>
<accession>A0A399SVA4</accession>
<organism evidence="1 2">
    <name type="scientific">Maribellus luteus</name>
    <dbReference type="NCBI Taxonomy" id="2305463"/>
    <lineage>
        <taxon>Bacteria</taxon>
        <taxon>Pseudomonadati</taxon>
        <taxon>Bacteroidota</taxon>
        <taxon>Bacteroidia</taxon>
        <taxon>Marinilabiliales</taxon>
        <taxon>Prolixibacteraceae</taxon>
        <taxon>Maribellus</taxon>
    </lineage>
</organism>
<dbReference type="EMBL" id="QWGR01000013">
    <property type="protein sequence ID" value="RIJ46654.1"/>
    <property type="molecule type" value="Genomic_DNA"/>
</dbReference>
<dbReference type="OrthoDB" id="4954833at2"/>
<comment type="caution">
    <text evidence="1">The sequence shown here is derived from an EMBL/GenBank/DDBJ whole genome shotgun (WGS) entry which is preliminary data.</text>
</comment>
<protein>
    <submittedName>
        <fullName evidence="1">MepB family protein</fullName>
    </submittedName>
</protein>
<dbReference type="Gene3D" id="3.40.1350.140">
    <property type="entry name" value="MepB-like"/>
    <property type="match status" value="1"/>
</dbReference>
<keyword evidence="2" id="KW-1185">Reference proteome</keyword>
<gene>
    <name evidence="1" type="ORF">D1614_17900</name>
</gene>
<reference evidence="1 2" key="1">
    <citation type="submission" date="2018-08" db="EMBL/GenBank/DDBJ databases">
        <title>Pallidiluteibacterium maritimus gen. nov., sp. nov., isolated from coastal sediment.</title>
        <authorList>
            <person name="Zhou L.Y."/>
        </authorList>
    </citation>
    <scope>NUCLEOTIDE SEQUENCE [LARGE SCALE GENOMIC DNA]</scope>
    <source>
        <strain evidence="1 2">XSD2</strain>
    </source>
</reference>
<dbReference type="Proteomes" id="UP000265926">
    <property type="component" value="Unassembled WGS sequence"/>
</dbReference>
<dbReference type="PIRSF" id="PIRSF032285">
    <property type="entry name" value="UCP032285"/>
    <property type="match status" value="1"/>
</dbReference>
<dbReference type="AlphaFoldDB" id="A0A399SVA4"/>
<dbReference type="InterPro" id="IPR038231">
    <property type="entry name" value="MepB-like_sf"/>
</dbReference>
<dbReference type="InterPro" id="IPR011235">
    <property type="entry name" value="MepB-like"/>
</dbReference>
<evidence type="ECO:0000313" key="2">
    <source>
        <dbReference type="Proteomes" id="UP000265926"/>
    </source>
</evidence>